<feature type="compositionally biased region" description="Pro residues" evidence="1">
    <location>
        <begin position="88"/>
        <end position="106"/>
    </location>
</feature>
<feature type="region of interest" description="Disordered" evidence="1">
    <location>
        <begin position="60"/>
        <end position="112"/>
    </location>
</feature>
<evidence type="ECO:0000256" key="1">
    <source>
        <dbReference type="SAM" id="MobiDB-lite"/>
    </source>
</evidence>
<organism evidence="2 3">
    <name type="scientific">Azospirillum rugosum</name>
    <dbReference type="NCBI Taxonomy" id="416170"/>
    <lineage>
        <taxon>Bacteria</taxon>
        <taxon>Pseudomonadati</taxon>
        <taxon>Pseudomonadota</taxon>
        <taxon>Alphaproteobacteria</taxon>
        <taxon>Rhodospirillales</taxon>
        <taxon>Azospirillaceae</taxon>
        <taxon>Azospirillum</taxon>
    </lineage>
</organism>
<sequence length="112" mass="11866">MTRDDFPFSLQPYAMPDGGDATADVEGWSLVLLRAADEAERVWFRNHGFAMQGRVWVRKAPAVRKPDAPTDAPKDSLGGTDLDTDPAPANPTPADPTPADPTPADPTPGVAA</sequence>
<dbReference type="Proteomes" id="UP000781958">
    <property type="component" value="Unassembled WGS sequence"/>
</dbReference>
<name>A0ABS4SQ33_9PROT</name>
<dbReference type="RefSeq" id="WP_209768782.1">
    <property type="nucleotide sequence ID" value="NZ_JAGINP010000016.1"/>
</dbReference>
<evidence type="ECO:0000313" key="3">
    <source>
        <dbReference type="Proteomes" id="UP000781958"/>
    </source>
</evidence>
<accession>A0ABS4SQ33</accession>
<proteinExistence type="predicted"/>
<dbReference type="EMBL" id="JAGINP010000016">
    <property type="protein sequence ID" value="MBP2294567.1"/>
    <property type="molecule type" value="Genomic_DNA"/>
</dbReference>
<protein>
    <submittedName>
        <fullName evidence="2">Uncharacterized protein</fullName>
    </submittedName>
</protein>
<reference evidence="2 3" key="1">
    <citation type="submission" date="2021-03" db="EMBL/GenBank/DDBJ databases">
        <title>Genomic Encyclopedia of Type Strains, Phase III (KMG-III): the genomes of soil and plant-associated and newly described type strains.</title>
        <authorList>
            <person name="Whitman W."/>
        </authorList>
    </citation>
    <scope>NUCLEOTIDE SEQUENCE [LARGE SCALE GENOMIC DNA]</scope>
    <source>
        <strain evidence="2 3">IMMIB AFH-6</strain>
    </source>
</reference>
<feature type="compositionally biased region" description="Basic and acidic residues" evidence="1">
    <location>
        <begin position="64"/>
        <end position="74"/>
    </location>
</feature>
<gene>
    <name evidence="2" type="ORF">J2851_004357</name>
</gene>
<evidence type="ECO:0000313" key="2">
    <source>
        <dbReference type="EMBL" id="MBP2294567.1"/>
    </source>
</evidence>
<feature type="region of interest" description="Disordered" evidence="1">
    <location>
        <begin position="1"/>
        <end position="21"/>
    </location>
</feature>
<comment type="caution">
    <text evidence="2">The sequence shown here is derived from an EMBL/GenBank/DDBJ whole genome shotgun (WGS) entry which is preliminary data.</text>
</comment>
<keyword evidence="3" id="KW-1185">Reference proteome</keyword>